<dbReference type="InterPro" id="IPR029681">
    <property type="entry name" value="CCDC157"/>
</dbReference>
<protein>
    <submittedName>
        <fullName evidence="3">CC157 protein</fullName>
    </submittedName>
</protein>
<dbReference type="PANTHER" id="PTHR43696">
    <property type="entry name" value="COILED-COIL DOMAIN-CONTAINING PROTEIN 157"/>
    <property type="match status" value="1"/>
</dbReference>
<gene>
    <name evidence="3" type="primary">Ccdc157</name>
    <name evidence="3" type="ORF">BALREX_R08637</name>
</gene>
<feature type="coiled-coil region" evidence="1">
    <location>
        <begin position="300"/>
        <end position="377"/>
    </location>
</feature>
<sequence>MAHLLGHPGCMKSLRADLRDLQAAITDVSSRAGAVRFPSWKFPDKVSCDLDLAALLEQYGYAENDPEFTQHSHVVLLELVIDRLLLLLQSFTGYAENLLSERAVPPAREVGPCMSAGLTVRRYWCSMLKLGAFYQQLLAEKKACRKEIPTLQSTSQAGKPEKKRLKNCLPDVLKLRTSTEVARSTSLCSLLSVRAPDSDASGSSLPRAACSMAESSRSIPMQTTGSSLGPCNTCASAQTSLREVGKAITSICQSQNIPSALSRFQEMVEESTGRRTLSATDMSYWASEQSKDLSRISKHLQMLLQQVNPLKSELEKSEKQKDKLQKQVEVFSRLLQEEKETQVQQRKEAEQNLEVKNKEHLEAVARLEQDKDDLRRGTVLLGQRCCVSPEVTKTTLLEEMRTTMVARSQVLELEEKVQLLTGQQESLGQELSATTIQLEKEKAKVESMLRYQESLQAKQKALLLQLDSLDQEHEELQASLGEAEEGKARLAEQLEESQEQSGQQLRAQQEQARELKEQAQEQKERERLLVFFPELHVPTETQFESTGSLTEDMEKQLQANSIRISVLEQENTRLRSALAKVKVAAEQGVLK</sequence>
<evidence type="ECO:0000313" key="3">
    <source>
        <dbReference type="EMBL" id="NXS44214.1"/>
    </source>
</evidence>
<dbReference type="PANTHER" id="PTHR43696:SF9">
    <property type="entry name" value="COILED-COIL DOMAIN-CONTAINING PROTEIN 157"/>
    <property type="match status" value="1"/>
</dbReference>
<feature type="non-terminal residue" evidence="3">
    <location>
        <position position="591"/>
    </location>
</feature>
<keyword evidence="4" id="KW-1185">Reference proteome</keyword>
<dbReference type="EMBL" id="VYZW01029897">
    <property type="protein sequence ID" value="NXS44214.1"/>
    <property type="molecule type" value="Genomic_DNA"/>
</dbReference>
<evidence type="ECO:0000256" key="2">
    <source>
        <dbReference type="SAM" id="MobiDB-lite"/>
    </source>
</evidence>
<evidence type="ECO:0000256" key="1">
    <source>
        <dbReference type="SAM" id="Coils"/>
    </source>
</evidence>
<evidence type="ECO:0000313" key="4">
    <source>
        <dbReference type="Proteomes" id="UP000528411"/>
    </source>
</evidence>
<dbReference type="OrthoDB" id="10051906at2759"/>
<dbReference type="Proteomes" id="UP000528411">
    <property type="component" value="Unassembled WGS sequence"/>
</dbReference>
<proteinExistence type="predicted"/>
<name>A0A7L2UEX0_BALRX</name>
<reference evidence="3 4" key="1">
    <citation type="submission" date="2019-09" db="EMBL/GenBank/DDBJ databases">
        <title>Bird 10,000 Genomes (B10K) Project - Family phase.</title>
        <authorList>
            <person name="Zhang G."/>
        </authorList>
    </citation>
    <scope>NUCLEOTIDE SEQUENCE [LARGE SCALE GENOMIC DNA]</scope>
    <source>
        <strain evidence="3">B10K-DU-012-56</strain>
    </source>
</reference>
<organism evidence="3 4">
    <name type="scientific">Balaeniceps rex</name>
    <name type="common">Shoebill</name>
    <dbReference type="NCBI Taxonomy" id="33584"/>
    <lineage>
        <taxon>Eukaryota</taxon>
        <taxon>Metazoa</taxon>
        <taxon>Chordata</taxon>
        <taxon>Craniata</taxon>
        <taxon>Vertebrata</taxon>
        <taxon>Euteleostomi</taxon>
        <taxon>Archelosauria</taxon>
        <taxon>Archosauria</taxon>
        <taxon>Dinosauria</taxon>
        <taxon>Saurischia</taxon>
        <taxon>Theropoda</taxon>
        <taxon>Coelurosauria</taxon>
        <taxon>Aves</taxon>
        <taxon>Neognathae</taxon>
        <taxon>Neoaves</taxon>
        <taxon>Aequornithes</taxon>
        <taxon>Pelecaniformes</taxon>
        <taxon>Balaenicipitidae</taxon>
        <taxon>Balaeniceps</taxon>
    </lineage>
</organism>
<keyword evidence="1" id="KW-0175">Coiled coil</keyword>
<feature type="region of interest" description="Disordered" evidence="2">
    <location>
        <begin position="493"/>
        <end position="519"/>
    </location>
</feature>
<comment type="caution">
    <text evidence="3">The sequence shown here is derived from an EMBL/GenBank/DDBJ whole genome shotgun (WGS) entry which is preliminary data.</text>
</comment>
<accession>A0A7L2UEX0</accession>
<dbReference type="AlphaFoldDB" id="A0A7L2UEX0"/>
<feature type="compositionally biased region" description="Low complexity" evidence="2">
    <location>
        <begin position="499"/>
        <end position="510"/>
    </location>
</feature>
<feature type="non-terminal residue" evidence="3">
    <location>
        <position position="1"/>
    </location>
</feature>